<protein>
    <recommendedName>
        <fullName evidence="3">Serine aminopeptidase S33 domain-containing protein</fullName>
    </recommendedName>
</protein>
<keyword evidence="2" id="KW-0732">Signal</keyword>
<dbReference type="InterPro" id="IPR022742">
    <property type="entry name" value="Hydrolase_4"/>
</dbReference>
<evidence type="ECO:0000313" key="5">
    <source>
        <dbReference type="Proteomes" id="UP000215027"/>
    </source>
</evidence>
<evidence type="ECO:0000259" key="3">
    <source>
        <dbReference type="Pfam" id="PF12146"/>
    </source>
</evidence>
<dbReference type="KEGG" id="pbf:CFX0092_A2040"/>
<dbReference type="PANTHER" id="PTHR43265">
    <property type="entry name" value="ESTERASE ESTD"/>
    <property type="match status" value="1"/>
</dbReference>
<evidence type="ECO:0000256" key="1">
    <source>
        <dbReference type="SAM" id="MobiDB-lite"/>
    </source>
</evidence>
<dbReference type="PANTHER" id="PTHR43265:SF1">
    <property type="entry name" value="ESTERASE ESTD"/>
    <property type="match status" value="1"/>
</dbReference>
<dbReference type="InterPro" id="IPR029058">
    <property type="entry name" value="AB_hydrolase_fold"/>
</dbReference>
<keyword evidence="5" id="KW-1185">Reference proteome</keyword>
<dbReference type="Gene3D" id="3.40.50.1820">
    <property type="entry name" value="alpha/beta hydrolase"/>
    <property type="match status" value="1"/>
</dbReference>
<dbReference type="Proteomes" id="UP000215027">
    <property type="component" value="Chromosome I"/>
</dbReference>
<gene>
    <name evidence="4" type="ORF">CFX0092_A2040</name>
</gene>
<feature type="signal peptide" evidence="2">
    <location>
        <begin position="1"/>
        <end position="22"/>
    </location>
</feature>
<dbReference type="SUPFAM" id="SSF53474">
    <property type="entry name" value="alpha/beta-Hydrolases"/>
    <property type="match status" value="1"/>
</dbReference>
<name>A0A160T4A7_9CHLR</name>
<proteinExistence type="predicted"/>
<dbReference type="PROSITE" id="PS51257">
    <property type="entry name" value="PROKAR_LIPOPROTEIN"/>
    <property type="match status" value="1"/>
</dbReference>
<organism evidence="4 5">
    <name type="scientific">Candidatus Promineifilum breve</name>
    <dbReference type="NCBI Taxonomy" id="1806508"/>
    <lineage>
        <taxon>Bacteria</taxon>
        <taxon>Bacillati</taxon>
        <taxon>Chloroflexota</taxon>
        <taxon>Ardenticatenia</taxon>
        <taxon>Candidatus Promineifilales</taxon>
        <taxon>Candidatus Promineifilaceae</taxon>
        <taxon>Candidatus Promineifilum</taxon>
    </lineage>
</organism>
<evidence type="ECO:0000313" key="4">
    <source>
        <dbReference type="EMBL" id="CUS03918.2"/>
    </source>
</evidence>
<feature type="region of interest" description="Disordered" evidence="1">
    <location>
        <begin position="23"/>
        <end position="52"/>
    </location>
</feature>
<evidence type="ECO:0000256" key="2">
    <source>
        <dbReference type="SAM" id="SignalP"/>
    </source>
</evidence>
<reference evidence="4" key="1">
    <citation type="submission" date="2016-01" db="EMBL/GenBank/DDBJ databases">
        <authorList>
            <person name="Mcilroy J.S."/>
            <person name="Karst M S."/>
            <person name="Albertsen M."/>
        </authorList>
    </citation>
    <scope>NUCLEOTIDE SEQUENCE</scope>
    <source>
        <strain evidence="4">Cfx-K</strain>
    </source>
</reference>
<dbReference type="AlphaFoldDB" id="A0A160T4A7"/>
<dbReference type="RefSeq" id="WP_197699744.1">
    <property type="nucleotide sequence ID" value="NZ_LN890655.1"/>
</dbReference>
<sequence>MLRKASLFVLLLFIAACNRTPAESEVPATAAPEAASPTETVMPTDPPEPTAETALPVDATPLDGQWEGAITIAGQQLDIIVKFDASSGALTATIDIPQQGAFDLPLDEVSLDGDAVHFTIGSAGAVFDGTVDGETIGGDFAQSGATGTFKLTRTGDLVAATATPVPPYVVEEVTWALDDTTVSATLTRPEGEGPFPAVLFVAGSGPTDRDWNSPLLPGRNGSAALLADELTRAGFATLRYDKRFTGPFAQENMPKLLGNISFQSHLDELTSAVDFLAAQPGIDMAQLFVLGNSEGTLHAMNYQNSDPATPFAGLILTGTPGRPMTEVLHQQIRENVLSAEPNRDELLILWDEAIAAFVAGEAAELDPSLPESVQQLWAGLVAPANQPFSAELLAVQPAELLAAVDAPVLVIIGQKDIQIDWEADGAVLEAAAGDNVTFSFPANANHVLKLEETPVEELTAAGGVSYNAPDRVLDPETVQVILDWLAEQTG</sequence>
<dbReference type="EMBL" id="LN890655">
    <property type="protein sequence ID" value="CUS03918.2"/>
    <property type="molecule type" value="Genomic_DNA"/>
</dbReference>
<feature type="compositionally biased region" description="Low complexity" evidence="1">
    <location>
        <begin position="23"/>
        <end position="43"/>
    </location>
</feature>
<accession>A0A160T4A7</accession>
<dbReference type="InterPro" id="IPR053145">
    <property type="entry name" value="AB_hydrolase_Est10"/>
</dbReference>
<feature type="chain" id="PRO_5008240586" description="Serine aminopeptidase S33 domain-containing protein" evidence="2">
    <location>
        <begin position="23"/>
        <end position="490"/>
    </location>
</feature>
<dbReference type="Pfam" id="PF12146">
    <property type="entry name" value="Hydrolase_4"/>
    <property type="match status" value="1"/>
</dbReference>
<feature type="domain" description="Serine aminopeptidase S33" evidence="3">
    <location>
        <begin position="224"/>
        <end position="324"/>
    </location>
</feature>
<dbReference type="GO" id="GO:0052689">
    <property type="term" value="F:carboxylic ester hydrolase activity"/>
    <property type="evidence" value="ECO:0007669"/>
    <property type="project" value="TreeGrafter"/>
</dbReference>